<name>E6XIX7_SHEP2</name>
<proteinExistence type="predicted"/>
<accession>E6XIX7</accession>
<reference evidence="1 2" key="1">
    <citation type="submission" date="2011-01" db="EMBL/GenBank/DDBJ databases">
        <title>Complete sequence of Shewanella putrefaciens 200.</title>
        <authorList>
            <consortium name="US DOE Joint Genome Institute"/>
            <person name="Lucas S."/>
            <person name="Copeland A."/>
            <person name="Lapidus A."/>
            <person name="Cheng J.-F."/>
            <person name="Bruce D."/>
            <person name="Goodwin L."/>
            <person name="Pitluck S."/>
            <person name="Munk A.C."/>
            <person name="Detter J.C."/>
            <person name="Han C."/>
            <person name="Tapia R."/>
            <person name="Land M."/>
            <person name="Hauser L."/>
            <person name="Chang Y.-J."/>
            <person name="Jeffries C."/>
            <person name="Kyrpides N."/>
            <person name="Ivanova N."/>
            <person name="Mikhailova N."/>
            <person name="Kolker E."/>
            <person name="Lawrence C."/>
            <person name="McCue L.A."/>
            <person name="DiChristina T."/>
            <person name="Nealson K."/>
            <person name="Fredrickson J.K."/>
            <person name="Woyke T."/>
        </authorList>
    </citation>
    <scope>NUCLEOTIDE SEQUENCE [LARGE SCALE GENOMIC DNA]</scope>
    <source>
        <strain evidence="1 2">200</strain>
    </source>
</reference>
<dbReference type="PATRIC" id="fig|399804.5.peg.1823"/>
<dbReference type="HOGENOM" id="CLU_3276582_0_0_6"/>
<dbReference type="Proteomes" id="UP000008209">
    <property type="component" value="Chromosome"/>
</dbReference>
<dbReference type="AlphaFoldDB" id="E6XIX7"/>
<dbReference type="EMBL" id="CP002457">
    <property type="protein sequence ID" value="ADV54224.1"/>
    <property type="molecule type" value="Genomic_DNA"/>
</dbReference>
<dbReference type="KEGG" id="shp:Sput200_1765"/>
<evidence type="ECO:0000313" key="2">
    <source>
        <dbReference type="Proteomes" id="UP000008209"/>
    </source>
</evidence>
<protein>
    <submittedName>
        <fullName evidence="1">Uncharacterized protein</fullName>
    </submittedName>
</protein>
<evidence type="ECO:0000313" key="1">
    <source>
        <dbReference type="EMBL" id="ADV54224.1"/>
    </source>
</evidence>
<organism evidence="1 2">
    <name type="scientific">Shewanella putrefaciens (strain 200)</name>
    <dbReference type="NCBI Taxonomy" id="399804"/>
    <lineage>
        <taxon>Bacteria</taxon>
        <taxon>Pseudomonadati</taxon>
        <taxon>Pseudomonadota</taxon>
        <taxon>Gammaproteobacteria</taxon>
        <taxon>Alteromonadales</taxon>
        <taxon>Shewanellaceae</taxon>
        <taxon>Shewanella</taxon>
    </lineage>
</organism>
<sequence>MAMQLSIVATKWQLHLGTFFSGKILYSHENLIPQVNRNMAL</sequence>
<gene>
    <name evidence="1" type="ordered locus">Sput200_1765</name>
</gene>